<sequence length="162" mass="18982">MQKFNQQLEIFSFCSPQEFKSFLVSLINVYLSGYKGLEGYAYTDKGDVKRYLKWLYKKDPEAFFVASLKNKTVGFVSGCRYWHDRIYGEIGELHEIVVDKSFQGQGIGKALHETMLSFLFKYHRIIGLWVGEKNKKAIKFYQDSGFKIVGQVGKWFRMIKEK</sequence>
<feature type="domain" description="N-acetyltransferase" evidence="1">
    <location>
        <begin position="21"/>
        <end position="162"/>
    </location>
</feature>
<dbReference type="InterPro" id="IPR016181">
    <property type="entry name" value="Acyl_CoA_acyltransferase"/>
</dbReference>
<dbReference type="InterPro" id="IPR050276">
    <property type="entry name" value="MshD_Acetyltransferase"/>
</dbReference>
<dbReference type="CDD" id="cd04301">
    <property type="entry name" value="NAT_SF"/>
    <property type="match status" value="1"/>
</dbReference>
<dbReference type="OrthoDB" id="9789605at2"/>
<dbReference type="GO" id="GO:0005840">
    <property type="term" value="C:ribosome"/>
    <property type="evidence" value="ECO:0007669"/>
    <property type="project" value="UniProtKB-KW"/>
</dbReference>
<keyword evidence="2" id="KW-0689">Ribosomal protein</keyword>
<gene>
    <name evidence="2" type="ORF">HS1_002346</name>
</gene>
<name>A0A7U4QMK8_DESA2</name>
<dbReference type="InterPro" id="IPR000182">
    <property type="entry name" value="GNAT_dom"/>
</dbReference>
<proteinExistence type="predicted"/>
<dbReference type="AlphaFoldDB" id="A0A7U4QMK8"/>
<dbReference type="PANTHER" id="PTHR43617:SF38">
    <property type="entry name" value="N-ACETYLTRANSFERASE DOMAIN-CONTAINING PROTEIN"/>
    <property type="match status" value="1"/>
</dbReference>
<dbReference type="Gene3D" id="3.40.630.30">
    <property type="match status" value="1"/>
</dbReference>
<evidence type="ECO:0000259" key="1">
    <source>
        <dbReference type="PROSITE" id="PS51186"/>
    </source>
</evidence>
<accession>A0A7U4QMK8</accession>
<dbReference type="EMBL" id="CP013015">
    <property type="protein sequence ID" value="AMM42128.1"/>
    <property type="molecule type" value="Genomic_DNA"/>
</dbReference>
<evidence type="ECO:0000313" key="3">
    <source>
        <dbReference type="Proteomes" id="UP000070560"/>
    </source>
</evidence>
<dbReference type="KEGG" id="daw:HS1_002346"/>
<protein>
    <submittedName>
        <fullName evidence="2">30S ribosomal protein S19</fullName>
    </submittedName>
</protein>
<keyword evidence="2" id="KW-0687">Ribonucleoprotein</keyword>
<dbReference type="Pfam" id="PF00583">
    <property type="entry name" value="Acetyltransf_1"/>
    <property type="match status" value="1"/>
</dbReference>
<reference evidence="2 3" key="1">
    <citation type="submission" date="2015-10" db="EMBL/GenBank/DDBJ databases">
        <title>Candidatus Desulfofervidus auxilii, a hydrogenotrophic sulfate-reducing bacterium involved in the thermophilic anaerobic oxidation of methane.</title>
        <authorList>
            <person name="Krukenberg V."/>
            <person name="Richter M."/>
            <person name="Wegener G."/>
        </authorList>
    </citation>
    <scope>NUCLEOTIDE SEQUENCE [LARGE SCALE GENOMIC DNA]</scope>
    <source>
        <strain evidence="2 3">HS1</strain>
    </source>
</reference>
<dbReference type="Proteomes" id="UP000070560">
    <property type="component" value="Chromosome"/>
</dbReference>
<evidence type="ECO:0000313" key="2">
    <source>
        <dbReference type="EMBL" id="AMM42128.1"/>
    </source>
</evidence>
<dbReference type="PANTHER" id="PTHR43617">
    <property type="entry name" value="L-AMINO ACID N-ACETYLTRANSFERASE"/>
    <property type="match status" value="1"/>
</dbReference>
<dbReference type="GO" id="GO:0016747">
    <property type="term" value="F:acyltransferase activity, transferring groups other than amino-acyl groups"/>
    <property type="evidence" value="ECO:0007669"/>
    <property type="project" value="InterPro"/>
</dbReference>
<keyword evidence="3" id="KW-1185">Reference proteome</keyword>
<dbReference type="PROSITE" id="PS51186">
    <property type="entry name" value="GNAT"/>
    <property type="match status" value="1"/>
</dbReference>
<organism evidence="2 3">
    <name type="scientific">Desulfofervidus auxilii</name>
    <dbReference type="NCBI Taxonomy" id="1621989"/>
    <lineage>
        <taxon>Bacteria</taxon>
        <taxon>Pseudomonadati</taxon>
        <taxon>Thermodesulfobacteriota</taxon>
        <taxon>Candidatus Desulfofervidia</taxon>
        <taxon>Candidatus Desulfofervidales</taxon>
        <taxon>Candidatus Desulfofervidaceae</taxon>
        <taxon>Candidatus Desulfofervidus</taxon>
    </lineage>
</organism>
<dbReference type="SUPFAM" id="SSF55729">
    <property type="entry name" value="Acyl-CoA N-acyltransferases (Nat)"/>
    <property type="match status" value="1"/>
</dbReference>